<dbReference type="EMBL" id="PFAA01000033">
    <property type="protein sequence ID" value="PIT96680.1"/>
    <property type="molecule type" value="Genomic_DNA"/>
</dbReference>
<keyword evidence="2" id="KW-1133">Transmembrane helix</keyword>
<evidence type="ECO:0000313" key="7">
    <source>
        <dbReference type="Proteomes" id="UP000230481"/>
    </source>
</evidence>
<sequence length="480" mass="53302">MKYIFVAIVFFALFETANAQVIINEIMYDLEGSDTKREWIEIYNNSSNQIDLTDWKFNDGSNHILNIPPEKGGQGSIIIQPYNYAILASDAVTFLSEHSSFSGTIIDTVMSLNNTQDTLALIDLGGVTVDSVTYTSDLGAIGDGNSLQLILESWKALSPTQGIVNFTSDDSDNILETDENENQESSSSSVGSQSSSFSTEPQIFADAGKDKSVAVGADTLFEGKSFGLKKEPLINAQYIWNFGNGEIKKGQNVLHYYQYPGEYAVILNVSSGVYSASDRIIVNAYPAELVISNIDENFIEIHNKSNRELNLSWWQIQSQNNRFIIPRDTIILPNRKLIFSSETIGFNFNKENTSLLYPNGVNAFVFEEIKIPQKNITTIQTKTVSEETQSPQHQPATTEENNILQESQEEEKQDKEFQKDMSQTASVISSLSGEDKDGGIYKWLAAIFGIVGISVGVIIFISDKKGINKKDISDEIEIID</sequence>
<dbReference type="InterPro" id="IPR001322">
    <property type="entry name" value="Lamin_tail_dom"/>
</dbReference>
<feature type="domain" description="LTD" evidence="5">
    <location>
        <begin position="15"/>
        <end position="136"/>
    </location>
</feature>
<feature type="chain" id="PRO_5014676139" description="PKD domain-containing protein" evidence="3">
    <location>
        <begin position="20"/>
        <end position="480"/>
    </location>
</feature>
<dbReference type="Pfam" id="PF18911">
    <property type="entry name" value="PKD_4"/>
    <property type="match status" value="1"/>
</dbReference>
<evidence type="ECO:0000256" key="2">
    <source>
        <dbReference type="SAM" id="Phobius"/>
    </source>
</evidence>
<evidence type="ECO:0008006" key="8">
    <source>
        <dbReference type="Google" id="ProtNLM"/>
    </source>
</evidence>
<reference evidence="7" key="1">
    <citation type="submission" date="2017-09" db="EMBL/GenBank/DDBJ databases">
        <title>Depth-based differentiation of microbial function through sediment-hosted aquifers and enrichment of novel symbionts in the deep terrestrial subsurface.</title>
        <authorList>
            <person name="Probst A.J."/>
            <person name="Ladd B."/>
            <person name="Jarett J.K."/>
            <person name="Geller-Mcgrath D.E."/>
            <person name="Sieber C.M.K."/>
            <person name="Emerson J.B."/>
            <person name="Anantharaman K."/>
            <person name="Thomas B.C."/>
            <person name="Malmstrom R."/>
            <person name="Stieglmeier M."/>
            <person name="Klingl A."/>
            <person name="Woyke T."/>
            <person name="Ryan C.M."/>
            <person name="Banfield J.F."/>
        </authorList>
    </citation>
    <scope>NUCLEOTIDE SEQUENCE [LARGE SCALE GENOMIC DNA]</scope>
</reference>
<keyword evidence="3" id="KW-0732">Signal</keyword>
<dbReference type="Pfam" id="PF00932">
    <property type="entry name" value="LTD"/>
    <property type="match status" value="1"/>
</dbReference>
<dbReference type="PROSITE" id="PS51841">
    <property type="entry name" value="LTD"/>
    <property type="match status" value="2"/>
</dbReference>
<feature type="transmembrane region" description="Helical" evidence="2">
    <location>
        <begin position="440"/>
        <end position="461"/>
    </location>
</feature>
<dbReference type="CDD" id="cd00146">
    <property type="entry name" value="PKD"/>
    <property type="match status" value="1"/>
</dbReference>
<proteinExistence type="predicted"/>
<dbReference type="Gene3D" id="2.60.40.1260">
    <property type="entry name" value="Lamin Tail domain"/>
    <property type="match status" value="2"/>
</dbReference>
<accession>A0A2M6WV73</accession>
<feature type="compositionally biased region" description="Low complexity" evidence="1">
    <location>
        <begin position="185"/>
        <end position="197"/>
    </location>
</feature>
<protein>
    <recommendedName>
        <fullName evidence="8">PKD domain-containing protein</fullName>
    </recommendedName>
</protein>
<dbReference type="InterPro" id="IPR035986">
    <property type="entry name" value="PKD_dom_sf"/>
</dbReference>
<dbReference type="InterPro" id="IPR036415">
    <property type="entry name" value="Lamin_tail_dom_sf"/>
</dbReference>
<dbReference type="Proteomes" id="UP000230481">
    <property type="component" value="Unassembled WGS sequence"/>
</dbReference>
<feature type="region of interest" description="Disordered" evidence="1">
    <location>
        <begin position="168"/>
        <end position="197"/>
    </location>
</feature>
<dbReference type="SUPFAM" id="SSF74853">
    <property type="entry name" value="Lamin A/C globular tail domain"/>
    <property type="match status" value="2"/>
</dbReference>
<name>A0A2M6WV73_9BACT</name>
<comment type="caution">
    <text evidence="6">The sequence shown here is derived from an EMBL/GenBank/DDBJ whole genome shotgun (WGS) entry which is preliminary data.</text>
</comment>
<feature type="region of interest" description="Disordered" evidence="1">
    <location>
        <begin position="382"/>
        <end position="401"/>
    </location>
</feature>
<dbReference type="AlphaFoldDB" id="A0A2M6WV73"/>
<keyword evidence="2" id="KW-0472">Membrane</keyword>
<dbReference type="InterPro" id="IPR000601">
    <property type="entry name" value="PKD_dom"/>
</dbReference>
<feature type="signal peptide" evidence="3">
    <location>
        <begin position="1"/>
        <end position="19"/>
    </location>
</feature>
<evidence type="ECO:0000256" key="1">
    <source>
        <dbReference type="SAM" id="MobiDB-lite"/>
    </source>
</evidence>
<evidence type="ECO:0000259" key="4">
    <source>
        <dbReference type="PROSITE" id="PS50093"/>
    </source>
</evidence>
<feature type="domain" description="PKD" evidence="4">
    <location>
        <begin position="231"/>
        <end position="273"/>
    </location>
</feature>
<gene>
    <name evidence="6" type="ORF">COT82_01855</name>
</gene>
<dbReference type="InterPro" id="IPR013783">
    <property type="entry name" value="Ig-like_fold"/>
</dbReference>
<evidence type="ECO:0000256" key="3">
    <source>
        <dbReference type="SAM" id="SignalP"/>
    </source>
</evidence>
<feature type="compositionally biased region" description="Acidic residues" evidence="1">
    <location>
        <begin position="169"/>
        <end position="182"/>
    </location>
</feature>
<evidence type="ECO:0000313" key="6">
    <source>
        <dbReference type="EMBL" id="PIT96680.1"/>
    </source>
</evidence>
<dbReference type="Gene3D" id="2.60.40.10">
    <property type="entry name" value="Immunoglobulins"/>
    <property type="match status" value="1"/>
</dbReference>
<organism evidence="6 7">
    <name type="scientific">Candidatus Campbellbacteria bacterium CG10_big_fil_rev_8_21_14_0_10_35_52</name>
    <dbReference type="NCBI Taxonomy" id="1974527"/>
    <lineage>
        <taxon>Bacteria</taxon>
        <taxon>Candidatus Campbelliibacteriota</taxon>
    </lineage>
</organism>
<evidence type="ECO:0000259" key="5">
    <source>
        <dbReference type="PROSITE" id="PS51841"/>
    </source>
</evidence>
<dbReference type="SUPFAM" id="SSF49299">
    <property type="entry name" value="PKD domain"/>
    <property type="match status" value="1"/>
</dbReference>
<feature type="domain" description="LTD" evidence="5">
    <location>
        <begin position="270"/>
        <end position="397"/>
    </location>
</feature>
<keyword evidence="2" id="KW-0812">Transmembrane</keyword>
<dbReference type="PROSITE" id="PS50093">
    <property type="entry name" value="PKD"/>
    <property type="match status" value="1"/>
</dbReference>